<keyword evidence="3" id="KW-0479">Metal-binding</keyword>
<dbReference type="GO" id="GO:0005737">
    <property type="term" value="C:cytoplasm"/>
    <property type="evidence" value="ECO:0007669"/>
    <property type="project" value="UniProtKB-SubCell"/>
</dbReference>
<keyword evidence="4" id="KW-0408">Iron</keyword>
<dbReference type="STRING" id="1072685.IX83_06680"/>
<reference evidence="6 7" key="1">
    <citation type="journal article" date="2014" name="BMC Genomics">
        <title>A genomic perspective on a new bacterial genus and species from the Alcaligenaceae family, Basilea psittacipulmonis.</title>
        <authorList>
            <person name="Whiteson K.L."/>
            <person name="Hernandez D."/>
            <person name="Lazarevic V."/>
            <person name="Gaia N."/>
            <person name="Farinelli L."/>
            <person name="Francois P."/>
            <person name="Pilo P."/>
            <person name="Frey J."/>
            <person name="Schrenzel J."/>
        </authorList>
    </citation>
    <scope>NUCLEOTIDE SEQUENCE [LARGE SCALE GENOMIC DNA]</scope>
    <source>
        <strain evidence="6 7">DSM 24701</strain>
    </source>
</reference>
<name>A0A077DHJ9_9BURK</name>
<dbReference type="Pfam" id="PF01814">
    <property type="entry name" value="Hemerythrin"/>
    <property type="match status" value="1"/>
</dbReference>
<dbReference type="eggNOG" id="COG2846">
    <property type="taxonomic scope" value="Bacteria"/>
</dbReference>
<gene>
    <name evidence="6" type="ORF">IX83_06680</name>
</gene>
<organism evidence="6 7">
    <name type="scientific">Basilea psittacipulmonis DSM 24701</name>
    <dbReference type="NCBI Taxonomy" id="1072685"/>
    <lineage>
        <taxon>Bacteria</taxon>
        <taxon>Pseudomonadati</taxon>
        <taxon>Pseudomonadota</taxon>
        <taxon>Betaproteobacteria</taxon>
        <taxon>Burkholderiales</taxon>
        <taxon>Alcaligenaceae</taxon>
        <taxon>Basilea</taxon>
    </lineage>
</organism>
<evidence type="ECO:0000256" key="1">
    <source>
        <dbReference type="ARBA" id="ARBA00004496"/>
    </source>
</evidence>
<comment type="subcellular location">
    <subcellularLocation>
        <location evidence="1">Cytoplasm</location>
    </subcellularLocation>
</comment>
<evidence type="ECO:0000313" key="6">
    <source>
        <dbReference type="EMBL" id="AIL33037.1"/>
    </source>
</evidence>
<dbReference type="Gene3D" id="1.20.120.520">
    <property type="entry name" value="nmb1532 protein domain like"/>
    <property type="match status" value="1"/>
</dbReference>
<evidence type="ECO:0000256" key="3">
    <source>
        <dbReference type="ARBA" id="ARBA00022723"/>
    </source>
</evidence>
<dbReference type="InterPro" id="IPR019903">
    <property type="entry name" value="RIC_family"/>
</dbReference>
<protein>
    <recommendedName>
        <fullName evidence="5">Hemerythrin-like domain-containing protein</fullName>
    </recommendedName>
</protein>
<evidence type="ECO:0000313" key="7">
    <source>
        <dbReference type="Proteomes" id="UP000028945"/>
    </source>
</evidence>
<dbReference type="EMBL" id="CP009238">
    <property type="protein sequence ID" value="AIL33037.1"/>
    <property type="molecule type" value="Genomic_DNA"/>
</dbReference>
<keyword evidence="7" id="KW-1185">Reference proteome</keyword>
<evidence type="ECO:0000256" key="2">
    <source>
        <dbReference type="ARBA" id="ARBA00022490"/>
    </source>
</evidence>
<dbReference type="PANTHER" id="PTHR36438">
    <property type="entry name" value="IRON-SULFUR CLUSTER REPAIR PROTEIN YTFE"/>
    <property type="match status" value="1"/>
</dbReference>
<accession>A0A077DHJ9</accession>
<dbReference type="PANTHER" id="PTHR36438:SF1">
    <property type="entry name" value="IRON-SULFUR CLUSTER REPAIR PROTEIN YTFE"/>
    <property type="match status" value="1"/>
</dbReference>
<evidence type="ECO:0000259" key="5">
    <source>
        <dbReference type="Pfam" id="PF01814"/>
    </source>
</evidence>
<dbReference type="OrthoDB" id="9797132at2"/>
<feature type="domain" description="Hemerythrin-like" evidence="5">
    <location>
        <begin position="17"/>
        <end position="151"/>
    </location>
</feature>
<evidence type="ECO:0000256" key="4">
    <source>
        <dbReference type="ARBA" id="ARBA00023004"/>
    </source>
</evidence>
<sequence length="157" mass="18035">MNQDNQKWVTESDQATIEHILSRFHDVHRQQLDEIMALAQSDAVVDKLPNGLIPLLQHIHMDLLNHMMKEEQVLFPMILAGAGARASMPITVMKHEHADHESALTQLDELTHHFTVSDSSCTELKNLYQLLATFSQDLKQHIDLENNVLFERTLNKH</sequence>
<proteinExistence type="predicted"/>
<dbReference type="GO" id="GO:0046872">
    <property type="term" value="F:metal ion binding"/>
    <property type="evidence" value="ECO:0007669"/>
    <property type="project" value="UniProtKB-KW"/>
</dbReference>
<dbReference type="KEGG" id="bpsi:IX83_06680"/>
<keyword evidence="2" id="KW-0963">Cytoplasm</keyword>
<dbReference type="HOGENOM" id="CLU_076075_3_0_4"/>
<dbReference type="InterPro" id="IPR012312">
    <property type="entry name" value="Hemerythrin-like"/>
</dbReference>
<dbReference type="AlphaFoldDB" id="A0A077DHJ9"/>
<dbReference type="Proteomes" id="UP000028945">
    <property type="component" value="Chromosome"/>
</dbReference>
<dbReference type="RefSeq" id="WP_038500494.1">
    <property type="nucleotide sequence ID" value="NZ_AFWK01000021.1"/>
</dbReference>